<dbReference type="OrthoDB" id="1828909at2759"/>
<dbReference type="AlphaFoldDB" id="A0A5C7IXE8"/>
<keyword evidence="3" id="KW-1185">Reference proteome</keyword>
<proteinExistence type="predicted"/>
<evidence type="ECO:0000256" key="1">
    <source>
        <dbReference type="SAM" id="Phobius"/>
    </source>
</evidence>
<feature type="transmembrane region" description="Helical" evidence="1">
    <location>
        <begin position="107"/>
        <end position="127"/>
    </location>
</feature>
<protein>
    <submittedName>
        <fullName evidence="2">Uncharacterized protein</fullName>
    </submittedName>
</protein>
<dbReference type="PANTHER" id="PTHR34672:SF2">
    <property type="entry name" value="ARABINOGALACTAN PROTEIN 23"/>
    <property type="match status" value="1"/>
</dbReference>
<sequence length="128" mass="13321">MKGPIPHLIPTDGPIVNEEEAQIRLAMERSLKVAADREAALKDPKVSVKNSPKISEFFLTNLLANMDMMKKISFTVLIVAATMSTVAVASSDVLAPAPAPAEATSGASVAVGSLVGASLMSLAALYLQ</sequence>
<reference evidence="3" key="1">
    <citation type="journal article" date="2019" name="Gigascience">
        <title>De novo genome assembly of the endangered Acer yangbiense, a plant species with extremely small populations endemic to Yunnan Province, China.</title>
        <authorList>
            <person name="Yang J."/>
            <person name="Wariss H.M."/>
            <person name="Tao L."/>
            <person name="Zhang R."/>
            <person name="Yun Q."/>
            <person name="Hollingsworth P."/>
            <person name="Dao Z."/>
            <person name="Luo G."/>
            <person name="Guo H."/>
            <person name="Ma Y."/>
            <person name="Sun W."/>
        </authorList>
    </citation>
    <scope>NUCLEOTIDE SEQUENCE [LARGE SCALE GENOMIC DNA]</scope>
    <source>
        <strain evidence="3">cv. Malutang</strain>
    </source>
</reference>
<organism evidence="2 3">
    <name type="scientific">Acer yangbiense</name>
    <dbReference type="NCBI Taxonomy" id="1000413"/>
    <lineage>
        <taxon>Eukaryota</taxon>
        <taxon>Viridiplantae</taxon>
        <taxon>Streptophyta</taxon>
        <taxon>Embryophyta</taxon>
        <taxon>Tracheophyta</taxon>
        <taxon>Spermatophyta</taxon>
        <taxon>Magnoliopsida</taxon>
        <taxon>eudicotyledons</taxon>
        <taxon>Gunneridae</taxon>
        <taxon>Pentapetalae</taxon>
        <taxon>rosids</taxon>
        <taxon>malvids</taxon>
        <taxon>Sapindales</taxon>
        <taxon>Sapindaceae</taxon>
        <taxon>Hippocastanoideae</taxon>
        <taxon>Acereae</taxon>
        <taxon>Acer</taxon>
    </lineage>
</organism>
<keyword evidence="1" id="KW-0472">Membrane</keyword>
<dbReference type="Proteomes" id="UP000323000">
    <property type="component" value="Chromosome 1"/>
</dbReference>
<dbReference type="InterPro" id="IPR044702">
    <property type="entry name" value="AGP23/40"/>
</dbReference>
<keyword evidence="1" id="KW-1133">Transmembrane helix</keyword>
<keyword evidence="1" id="KW-0812">Transmembrane</keyword>
<dbReference type="EMBL" id="VAHF01000001">
    <property type="protein sequence ID" value="TXG73232.1"/>
    <property type="molecule type" value="Genomic_DNA"/>
</dbReference>
<gene>
    <name evidence="2" type="ORF">EZV62_001811</name>
</gene>
<evidence type="ECO:0000313" key="3">
    <source>
        <dbReference type="Proteomes" id="UP000323000"/>
    </source>
</evidence>
<accession>A0A5C7IXE8</accession>
<comment type="caution">
    <text evidence="2">The sequence shown here is derived from an EMBL/GenBank/DDBJ whole genome shotgun (WGS) entry which is preliminary data.</text>
</comment>
<feature type="transmembrane region" description="Helical" evidence="1">
    <location>
        <begin position="72"/>
        <end position="95"/>
    </location>
</feature>
<name>A0A5C7IXE8_9ROSI</name>
<dbReference type="PANTHER" id="PTHR34672">
    <property type="entry name" value="POLLEN-SPECIFIC ARABINOGALACTA PROTEIN BAN102"/>
    <property type="match status" value="1"/>
</dbReference>
<evidence type="ECO:0000313" key="2">
    <source>
        <dbReference type="EMBL" id="TXG73232.1"/>
    </source>
</evidence>